<feature type="domain" description="Bacterial bifunctional deaminase-reductase C-terminal" evidence="1">
    <location>
        <begin position="5"/>
        <end position="178"/>
    </location>
</feature>
<dbReference type="SUPFAM" id="SSF53597">
    <property type="entry name" value="Dihydrofolate reductase-like"/>
    <property type="match status" value="1"/>
</dbReference>
<sequence length="186" mass="19977">MTRRLVLTAHTSLDGVVDPVEDLLALDDHDGDELQDVLLEARATEVGLLIGRRTFTTLHADWASLPADPTGTARHLAAIDRYVVSTTLDDPPWATAVLRGGDGLADDVAEVLKEGPDGDVGVVGSVGLGHALIAADLLDELRLVVHPRVLARGRRLFPAGHSARGLLLARSRVLHSGIAVQEYRWR</sequence>
<dbReference type="Proteomes" id="UP001385809">
    <property type="component" value="Unassembled WGS sequence"/>
</dbReference>
<dbReference type="Gene3D" id="3.40.430.10">
    <property type="entry name" value="Dihydrofolate Reductase, subunit A"/>
    <property type="match status" value="1"/>
</dbReference>
<reference evidence="2 3" key="1">
    <citation type="submission" date="2024-03" db="EMBL/GenBank/DDBJ databases">
        <title>Actinomycetospora sp. OC33-EN08, a novel actinomycete isolated from wild orchid (Aerides multiflora).</title>
        <authorList>
            <person name="Suriyachadkun C."/>
        </authorList>
    </citation>
    <scope>NUCLEOTIDE SEQUENCE [LARGE SCALE GENOMIC DNA]</scope>
    <source>
        <strain evidence="2 3">OC33-EN08</strain>
    </source>
</reference>
<accession>A0ABU8MQR1</accession>
<dbReference type="InterPro" id="IPR002734">
    <property type="entry name" value="RibDG_C"/>
</dbReference>
<evidence type="ECO:0000259" key="1">
    <source>
        <dbReference type="Pfam" id="PF01872"/>
    </source>
</evidence>
<keyword evidence="3" id="KW-1185">Reference proteome</keyword>
<name>A0ABU8MQR1_9PSEU</name>
<dbReference type="InterPro" id="IPR024072">
    <property type="entry name" value="DHFR-like_dom_sf"/>
</dbReference>
<dbReference type="EMBL" id="JBBEGN010000006">
    <property type="protein sequence ID" value="MEJ2868995.1"/>
    <property type="molecule type" value="Genomic_DNA"/>
</dbReference>
<evidence type="ECO:0000313" key="3">
    <source>
        <dbReference type="Proteomes" id="UP001385809"/>
    </source>
</evidence>
<dbReference type="Pfam" id="PF01872">
    <property type="entry name" value="RibD_C"/>
    <property type="match status" value="1"/>
</dbReference>
<proteinExistence type="predicted"/>
<comment type="caution">
    <text evidence="2">The sequence shown here is derived from an EMBL/GenBank/DDBJ whole genome shotgun (WGS) entry which is preliminary data.</text>
</comment>
<protein>
    <submittedName>
        <fullName evidence="2">Dihydrofolate reductase family protein</fullName>
    </submittedName>
</protein>
<evidence type="ECO:0000313" key="2">
    <source>
        <dbReference type="EMBL" id="MEJ2868995.1"/>
    </source>
</evidence>
<gene>
    <name evidence="2" type="ORF">WCD74_14575</name>
</gene>
<dbReference type="RefSeq" id="WP_337695576.1">
    <property type="nucleotide sequence ID" value="NZ_JBBEGN010000006.1"/>
</dbReference>
<organism evidence="2 3">
    <name type="scientific">Actinomycetospora aurantiaca</name>
    <dbReference type="NCBI Taxonomy" id="3129233"/>
    <lineage>
        <taxon>Bacteria</taxon>
        <taxon>Bacillati</taxon>
        <taxon>Actinomycetota</taxon>
        <taxon>Actinomycetes</taxon>
        <taxon>Pseudonocardiales</taxon>
        <taxon>Pseudonocardiaceae</taxon>
        <taxon>Actinomycetospora</taxon>
    </lineage>
</organism>